<comment type="similarity">
    <text evidence="1">Belongs to the AHA1 family.</text>
</comment>
<reference evidence="4" key="1">
    <citation type="journal article" date="2019" name="Int. J. Syst. Evol. Microbiol.">
        <title>The Global Catalogue of Microorganisms (GCM) 10K type strain sequencing project: providing services to taxonomists for standard genome sequencing and annotation.</title>
        <authorList>
            <consortium name="The Broad Institute Genomics Platform"/>
            <consortium name="The Broad Institute Genome Sequencing Center for Infectious Disease"/>
            <person name="Wu L."/>
            <person name="Ma J."/>
        </authorList>
    </citation>
    <scope>NUCLEOTIDE SEQUENCE [LARGE SCALE GENOMIC DNA]</scope>
    <source>
        <strain evidence="4">JCM 9458</strain>
    </source>
</reference>
<dbReference type="CDD" id="cd07826">
    <property type="entry name" value="SRPBCC_CalC_Aha1-like_9"/>
    <property type="match status" value="1"/>
</dbReference>
<dbReference type="InterPro" id="IPR013538">
    <property type="entry name" value="ASHA1/2-like_C"/>
</dbReference>
<proteinExistence type="inferred from homology"/>
<evidence type="ECO:0000259" key="2">
    <source>
        <dbReference type="Pfam" id="PF08327"/>
    </source>
</evidence>
<accession>A0ABP6STX3</accession>
<sequence>MAKTEITAEPGTAQVTVTREFEAPRDLVFRAYTDPDLIPRWLGPRDLTTTITEYDVRDGGRYRYIHTDADGNEYAFRGVFHGTPTPELTVQTFEFEGMPGHIALDAVTMVEQDGRTLVRTLSSFQSVEDRDGIVESGMETGIRDSDERLEALLVELQGAA</sequence>
<name>A0ABP6STX3_9ACTN</name>
<comment type="caution">
    <text evidence="3">The sequence shown here is derived from an EMBL/GenBank/DDBJ whole genome shotgun (WGS) entry which is preliminary data.</text>
</comment>
<dbReference type="Proteomes" id="UP001501676">
    <property type="component" value="Unassembled WGS sequence"/>
</dbReference>
<keyword evidence="4" id="KW-1185">Reference proteome</keyword>
<evidence type="ECO:0000313" key="3">
    <source>
        <dbReference type="EMBL" id="GAA3385462.1"/>
    </source>
</evidence>
<evidence type="ECO:0000313" key="4">
    <source>
        <dbReference type="Proteomes" id="UP001501676"/>
    </source>
</evidence>
<dbReference type="RefSeq" id="WP_345727637.1">
    <property type="nucleotide sequence ID" value="NZ_BAAAYN010000011.1"/>
</dbReference>
<protein>
    <submittedName>
        <fullName evidence="3">SRPBCC family protein</fullName>
    </submittedName>
</protein>
<organism evidence="3 4">
    <name type="scientific">Cryptosporangium minutisporangium</name>
    <dbReference type="NCBI Taxonomy" id="113569"/>
    <lineage>
        <taxon>Bacteria</taxon>
        <taxon>Bacillati</taxon>
        <taxon>Actinomycetota</taxon>
        <taxon>Actinomycetes</taxon>
        <taxon>Cryptosporangiales</taxon>
        <taxon>Cryptosporangiaceae</taxon>
        <taxon>Cryptosporangium</taxon>
    </lineage>
</organism>
<dbReference type="InterPro" id="IPR023393">
    <property type="entry name" value="START-like_dom_sf"/>
</dbReference>
<dbReference type="SUPFAM" id="SSF55961">
    <property type="entry name" value="Bet v1-like"/>
    <property type="match status" value="1"/>
</dbReference>
<evidence type="ECO:0000256" key="1">
    <source>
        <dbReference type="ARBA" id="ARBA00006817"/>
    </source>
</evidence>
<dbReference type="Gene3D" id="3.30.530.20">
    <property type="match status" value="1"/>
</dbReference>
<dbReference type="Pfam" id="PF08327">
    <property type="entry name" value="AHSA1"/>
    <property type="match status" value="1"/>
</dbReference>
<feature type="domain" description="Activator of Hsp90 ATPase homologue 1/2-like C-terminal" evidence="2">
    <location>
        <begin position="23"/>
        <end position="153"/>
    </location>
</feature>
<gene>
    <name evidence="3" type="ORF">GCM10020369_19100</name>
</gene>
<dbReference type="EMBL" id="BAAAYN010000011">
    <property type="protein sequence ID" value="GAA3385462.1"/>
    <property type="molecule type" value="Genomic_DNA"/>
</dbReference>